<feature type="transmembrane region" description="Helical" evidence="1">
    <location>
        <begin position="7"/>
        <end position="26"/>
    </location>
</feature>
<evidence type="ECO:0008006" key="4">
    <source>
        <dbReference type="Google" id="ProtNLM"/>
    </source>
</evidence>
<dbReference type="AlphaFoldDB" id="A0A4U0GP21"/>
<gene>
    <name evidence="2" type="ORF">FAZ19_23060</name>
</gene>
<feature type="transmembrane region" description="Helical" evidence="1">
    <location>
        <begin position="61"/>
        <end position="78"/>
    </location>
</feature>
<organism evidence="2 3">
    <name type="scientific">Sphingobacterium alkalisoli</name>
    <dbReference type="NCBI Taxonomy" id="1874115"/>
    <lineage>
        <taxon>Bacteria</taxon>
        <taxon>Pseudomonadati</taxon>
        <taxon>Bacteroidota</taxon>
        <taxon>Sphingobacteriia</taxon>
        <taxon>Sphingobacteriales</taxon>
        <taxon>Sphingobacteriaceae</taxon>
        <taxon>Sphingobacterium</taxon>
    </lineage>
</organism>
<keyword evidence="3" id="KW-1185">Reference proteome</keyword>
<keyword evidence="1" id="KW-0812">Transmembrane</keyword>
<dbReference type="EMBL" id="SUKA01000012">
    <property type="protein sequence ID" value="TJY60134.1"/>
    <property type="molecule type" value="Genomic_DNA"/>
</dbReference>
<feature type="transmembrane region" description="Helical" evidence="1">
    <location>
        <begin position="375"/>
        <end position="404"/>
    </location>
</feature>
<feature type="transmembrane region" description="Helical" evidence="1">
    <location>
        <begin position="121"/>
        <end position="139"/>
    </location>
</feature>
<proteinExistence type="predicted"/>
<feature type="transmembrane region" description="Helical" evidence="1">
    <location>
        <begin position="227"/>
        <end position="247"/>
    </location>
</feature>
<sequence length="414" mass="47457">MVRFIQYMMTGVLVSFYLFPIGLTFLPASVNTKMLMAVAGVGLAGLYLINKREITVSRPLLGAIGFAFVFSLICFYSVDYNHTNDYAYATYFSSFFTWLGGAYAVCWAIRKVHGEVDFKRLTFYLAGVCFAQCVLAIMIDRIPAFQLLVDRYIAQGQEFFQEVDRLYGIGAALDPAGVRFSLVLIMIVALLSKHVEVRSDRRSIILLLIAFFSITVIGNMISRTTIIGLLLSIGYLLLSTGLLRFVLKKEHAKFLRIFGLMLFCFIGISVYLYHTDVAFYDNMRFAFEGFFNWVEKGEWKTDSTDKLNNEMWIWPSDLQTWLIGSGLFNNYVYSTDIGYCRFILYCGLVGFGVFALFFVYNAYVFGAAYPRYGMMFFLFLILTFVVWIKVATDIFVIYALFYCLDSPKFQRKPI</sequence>
<feature type="transmembrane region" description="Helical" evidence="1">
    <location>
        <begin position="312"/>
        <end position="333"/>
    </location>
</feature>
<reference evidence="2 3" key="1">
    <citation type="submission" date="2019-04" db="EMBL/GenBank/DDBJ databases">
        <title>Sphingobacterium olei sp. nov., isolated from oil-contaminated soil.</title>
        <authorList>
            <person name="Liu B."/>
        </authorList>
    </citation>
    <scope>NUCLEOTIDE SEQUENCE [LARGE SCALE GENOMIC DNA]</scope>
    <source>
        <strain evidence="2 3">Y3L14</strain>
    </source>
</reference>
<dbReference type="OrthoDB" id="703085at2"/>
<keyword evidence="1" id="KW-0472">Membrane</keyword>
<name>A0A4U0GP21_9SPHI</name>
<feature type="transmembrane region" description="Helical" evidence="1">
    <location>
        <begin position="166"/>
        <end position="191"/>
    </location>
</feature>
<protein>
    <recommendedName>
        <fullName evidence="4">O-antigen ligase family protein</fullName>
    </recommendedName>
</protein>
<feature type="transmembrane region" description="Helical" evidence="1">
    <location>
        <begin position="254"/>
        <end position="274"/>
    </location>
</feature>
<comment type="caution">
    <text evidence="2">The sequence shown here is derived from an EMBL/GenBank/DDBJ whole genome shotgun (WGS) entry which is preliminary data.</text>
</comment>
<accession>A0A4U0GP21</accession>
<feature type="transmembrane region" description="Helical" evidence="1">
    <location>
        <begin position="342"/>
        <end position="363"/>
    </location>
</feature>
<keyword evidence="1" id="KW-1133">Transmembrane helix</keyword>
<feature type="transmembrane region" description="Helical" evidence="1">
    <location>
        <begin position="32"/>
        <end position="49"/>
    </location>
</feature>
<evidence type="ECO:0000313" key="2">
    <source>
        <dbReference type="EMBL" id="TJY60134.1"/>
    </source>
</evidence>
<evidence type="ECO:0000256" key="1">
    <source>
        <dbReference type="SAM" id="Phobius"/>
    </source>
</evidence>
<dbReference type="Proteomes" id="UP000309872">
    <property type="component" value="Unassembled WGS sequence"/>
</dbReference>
<feature type="transmembrane region" description="Helical" evidence="1">
    <location>
        <begin position="203"/>
        <end position="221"/>
    </location>
</feature>
<feature type="transmembrane region" description="Helical" evidence="1">
    <location>
        <begin position="90"/>
        <end position="109"/>
    </location>
</feature>
<evidence type="ECO:0000313" key="3">
    <source>
        <dbReference type="Proteomes" id="UP000309872"/>
    </source>
</evidence>